<gene>
    <name evidence="1" type="ORF">POM88_014266</name>
</gene>
<keyword evidence="2" id="KW-1185">Reference proteome</keyword>
<dbReference type="SUPFAM" id="SSF117281">
    <property type="entry name" value="Kelch motif"/>
    <property type="match status" value="1"/>
</dbReference>
<reference evidence="1" key="2">
    <citation type="submission" date="2023-05" db="EMBL/GenBank/DDBJ databases">
        <authorList>
            <person name="Schelkunov M.I."/>
        </authorList>
    </citation>
    <scope>NUCLEOTIDE SEQUENCE</scope>
    <source>
        <strain evidence="1">Hsosn_3</strain>
        <tissue evidence="1">Leaf</tissue>
    </source>
</reference>
<protein>
    <submittedName>
        <fullName evidence="1">F-box domain-containing protein</fullName>
    </submittedName>
</protein>
<evidence type="ECO:0000313" key="2">
    <source>
        <dbReference type="Proteomes" id="UP001237642"/>
    </source>
</evidence>
<dbReference type="AlphaFoldDB" id="A0AAD8J027"/>
<dbReference type="EMBL" id="JAUIZM010000003">
    <property type="protein sequence ID" value="KAK1395210.1"/>
    <property type="molecule type" value="Genomic_DNA"/>
</dbReference>
<name>A0AAD8J027_9APIA</name>
<evidence type="ECO:0000313" key="1">
    <source>
        <dbReference type="EMBL" id="KAK1395210.1"/>
    </source>
</evidence>
<accession>A0AAD8J027</accession>
<dbReference type="InterPro" id="IPR015915">
    <property type="entry name" value="Kelch-typ_b-propeller"/>
</dbReference>
<dbReference type="Proteomes" id="UP001237642">
    <property type="component" value="Unassembled WGS sequence"/>
</dbReference>
<comment type="caution">
    <text evidence="1">The sequence shown here is derived from an EMBL/GenBank/DDBJ whole genome shotgun (WGS) entry which is preliminary data.</text>
</comment>
<sequence length="428" mass="49324">MAAADSSPLSIHSDLHKNKHDNIYMLVRLYSTDELTRIHLVADDDDDDEADLVLYRIDPNQGSEQNSESKHLHDLRPLLVFPCTSKEQGVSCVKFGSKLYFFGLDYCFSLMDFYHSLYGPTRVHVIEEKDLMSLEPSDKNYFSKFRPMFSKTKNPMHDYKYAPICFVADNKLYVLSRKNYTDTPFEVFCPVDETWQALPSPYDVKKDFNFKNVSHNVAEKEHMVYFATSDAMMSFNLETRNWTFTSALADQPVFRQATLVGRMAFGFLDHPRVMSHVSASKPCSRGEEVMQPYLAPDPDFLKALRSSRFTYVWEYGCTGYIVVLQDPDDKEVVCFVTYGSNPPEDWTTDFTESSYVALSFFRIPGDFYTSENRPDIFGPVYDGSYADEKAEDGGVMRRYFSAKYLYTKHFLVNNSHLNALGKIVNCFL</sequence>
<proteinExistence type="predicted"/>
<organism evidence="1 2">
    <name type="scientific">Heracleum sosnowskyi</name>
    <dbReference type="NCBI Taxonomy" id="360622"/>
    <lineage>
        <taxon>Eukaryota</taxon>
        <taxon>Viridiplantae</taxon>
        <taxon>Streptophyta</taxon>
        <taxon>Embryophyta</taxon>
        <taxon>Tracheophyta</taxon>
        <taxon>Spermatophyta</taxon>
        <taxon>Magnoliopsida</taxon>
        <taxon>eudicotyledons</taxon>
        <taxon>Gunneridae</taxon>
        <taxon>Pentapetalae</taxon>
        <taxon>asterids</taxon>
        <taxon>campanulids</taxon>
        <taxon>Apiales</taxon>
        <taxon>Apiaceae</taxon>
        <taxon>Apioideae</taxon>
        <taxon>apioid superclade</taxon>
        <taxon>Tordylieae</taxon>
        <taxon>Tordyliinae</taxon>
        <taxon>Heracleum</taxon>
    </lineage>
</organism>
<reference evidence="1" key="1">
    <citation type="submission" date="2023-02" db="EMBL/GenBank/DDBJ databases">
        <title>Genome of toxic invasive species Heracleum sosnowskyi carries increased number of genes despite the absence of recent whole-genome duplications.</title>
        <authorList>
            <person name="Schelkunov M."/>
            <person name="Shtratnikova V."/>
            <person name="Makarenko M."/>
            <person name="Klepikova A."/>
            <person name="Omelchenko D."/>
            <person name="Novikova G."/>
            <person name="Obukhova E."/>
            <person name="Bogdanov V."/>
            <person name="Penin A."/>
            <person name="Logacheva M."/>
        </authorList>
    </citation>
    <scope>NUCLEOTIDE SEQUENCE</scope>
    <source>
        <strain evidence="1">Hsosn_3</strain>
        <tissue evidence="1">Leaf</tissue>
    </source>
</reference>